<dbReference type="AlphaFoldDB" id="C4K5S4"/>
<proteinExistence type="predicted"/>
<dbReference type="EMBL" id="CP001277">
    <property type="protein sequence ID" value="ACQ67917.1"/>
    <property type="molecule type" value="Genomic_DNA"/>
</dbReference>
<name>C4K5S4_HAMD5</name>
<evidence type="ECO:0000313" key="2">
    <source>
        <dbReference type="Proteomes" id="UP000002334"/>
    </source>
</evidence>
<dbReference type="STRING" id="572265.HDEF_1264"/>
<dbReference type="KEGG" id="hde:HDEF_1264"/>
<accession>C4K5S4</accession>
<keyword evidence="2" id="KW-1185">Reference proteome</keyword>
<gene>
    <name evidence="1" type="ordered locus">HDEF_1264</name>
</gene>
<evidence type="ECO:0000313" key="1">
    <source>
        <dbReference type="EMBL" id="ACQ67917.1"/>
    </source>
</evidence>
<protein>
    <submittedName>
        <fullName evidence="1">Uncharacterized protein</fullName>
    </submittedName>
</protein>
<organism evidence="1 2">
    <name type="scientific">Hamiltonella defensa subsp. Acyrthosiphon pisum (strain 5AT)</name>
    <dbReference type="NCBI Taxonomy" id="572265"/>
    <lineage>
        <taxon>Bacteria</taxon>
        <taxon>Pseudomonadati</taxon>
        <taxon>Pseudomonadota</taxon>
        <taxon>Gammaproteobacteria</taxon>
        <taxon>Enterobacterales</taxon>
        <taxon>Enterobacteriaceae</taxon>
        <taxon>aphid secondary symbionts</taxon>
        <taxon>Candidatus Williamhamiltonella</taxon>
    </lineage>
</organism>
<reference evidence="1 2" key="1">
    <citation type="journal article" date="2009" name="Proc. Natl. Acad. Sci. U.S.A.">
        <title>Hamiltonella defensa, genome evolution of protective bacterial endosymbiont from pathogenic ancestors.</title>
        <authorList>
            <person name="Degnan P.H."/>
            <person name="Yu Y."/>
            <person name="Sisneros N."/>
            <person name="Wing R.A."/>
            <person name="Moran N.A."/>
        </authorList>
    </citation>
    <scope>NUCLEOTIDE SEQUENCE [LARGE SCALE GENOMIC DNA]</scope>
    <source>
        <strain evidence="2">5AT</strain>
    </source>
</reference>
<dbReference type="Proteomes" id="UP000002334">
    <property type="component" value="Chromosome"/>
</dbReference>
<sequence length="52" mass="5925">MIVMASKKEYKSAGIQLNIIAPKSVYITNNIYNSFGLGLIWLNKKIKERVPK</sequence>
<dbReference type="HOGENOM" id="CLU_3080511_0_0_6"/>